<keyword evidence="1" id="KW-1133">Transmembrane helix</keyword>
<sequence length="96" mass="11235">MTSKNEAFAFELSVRELLLFFRLLLGDLFGLVLFIRNPTEFAIAVFENVTIVLSILIIAIRVYWSIYCSCFGYLLYHLRQEYDSMKAKFTAYVSRT</sequence>
<comment type="caution">
    <text evidence="2">The sequence shown here is derived from an EMBL/GenBank/DDBJ whole genome shotgun (WGS) entry which is preliminary data.</text>
</comment>
<reference evidence="2 3" key="1">
    <citation type="journal article" date="2019" name="Sci. Rep.">
        <title>Orb-weaving spider Araneus ventricosus genome elucidates the spidroin gene catalogue.</title>
        <authorList>
            <person name="Kono N."/>
            <person name="Nakamura H."/>
            <person name="Ohtoshi R."/>
            <person name="Moran D.A.P."/>
            <person name="Shinohara A."/>
            <person name="Yoshida Y."/>
            <person name="Fujiwara M."/>
            <person name="Mori M."/>
            <person name="Tomita M."/>
            <person name="Arakawa K."/>
        </authorList>
    </citation>
    <scope>NUCLEOTIDE SEQUENCE [LARGE SCALE GENOMIC DNA]</scope>
</reference>
<proteinExistence type="predicted"/>
<evidence type="ECO:0000313" key="3">
    <source>
        <dbReference type="Proteomes" id="UP000499080"/>
    </source>
</evidence>
<evidence type="ECO:0000256" key="1">
    <source>
        <dbReference type="SAM" id="Phobius"/>
    </source>
</evidence>
<feature type="transmembrane region" description="Helical" evidence="1">
    <location>
        <begin position="12"/>
        <end position="35"/>
    </location>
</feature>
<accession>A0A4Y2G913</accession>
<evidence type="ECO:0000313" key="2">
    <source>
        <dbReference type="EMBL" id="GBM50093.1"/>
    </source>
</evidence>
<keyword evidence="1" id="KW-0472">Membrane</keyword>
<keyword evidence="1" id="KW-0812">Transmembrane</keyword>
<dbReference type="AlphaFoldDB" id="A0A4Y2G913"/>
<organism evidence="2 3">
    <name type="scientific">Araneus ventricosus</name>
    <name type="common">Orbweaver spider</name>
    <name type="synonym">Epeira ventricosa</name>
    <dbReference type="NCBI Taxonomy" id="182803"/>
    <lineage>
        <taxon>Eukaryota</taxon>
        <taxon>Metazoa</taxon>
        <taxon>Ecdysozoa</taxon>
        <taxon>Arthropoda</taxon>
        <taxon>Chelicerata</taxon>
        <taxon>Arachnida</taxon>
        <taxon>Araneae</taxon>
        <taxon>Araneomorphae</taxon>
        <taxon>Entelegynae</taxon>
        <taxon>Araneoidea</taxon>
        <taxon>Araneidae</taxon>
        <taxon>Araneus</taxon>
    </lineage>
</organism>
<feature type="transmembrane region" description="Helical" evidence="1">
    <location>
        <begin position="55"/>
        <end position="76"/>
    </location>
</feature>
<gene>
    <name evidence="2" type="ORF">AVEN_223302_1</name>
</gene>
<dbReference type="EMBL" id="BGPR01001285">
    <property type="protein sequence ID" value="GBM50093.1"/>
    <property type="molecule type" value="Genomic_DNA"/>
</dbReference>
<protein>
    <submittedName>
        <fullName evidence="2">Uncharacterized protein</fullName>
    </submittedName>
</protein>
<dbReference type="Proteomes" id="UP000499080">
    <property type="component" value="Unassembled WGS sequence"/>
</dbReference>
<keyword evidence="3" id="KW-1185">Reference proteome</keyword>
<name>A0A4Y2G913_ARAVE</name>